<dbReference type="AlphaFoldDB" id="A0A067RQB2"/>
<dbReference type="Pfam" id="PF00588">
    <property type="entry name" value="SpoU_methylase"/>
    <property type="match status" value="1"/>
</dbReference>
<dbReference type="InterPro" id="IPR051259">
    <property type="entry name" value="rRNA_Methyltransferase"/>
</dbReference>
<dbReference type="EMBL" id="KK852530">
    <property type="protein sequence ID" value="KDR21934.1"/>
    <property type="molecule type" value="Genomic_DNA"/>
</dbReference>
<dbReference type="STRING" id="136037.A0A067RQB2"/>
<proteinExistence type="predicted"/>
<dbReference type="SUPFAM" id="SSF55315">
    <property type="entry name" value="L30e-like"/>
    <property type="match status" value="1"/>
</dbReference>
<dbReference type="InterPro" id="IPR029064">
    <property type="entry name" value="Ribosomal_eL30-like_sf"/>
</dbReference>
<dbReference type="InterPro" id="IPR029028">
    <property type="entry name" value="Alpha/beta_knot_MTases"/>
</dbReference>
<organism evidence="5 6">
    <name type="scientific">Zootermopsis nevadensis</name>
    <name type="common">Dampwood termite</name>
    <dbReference type="NCBI Taxonomy" id="136037"/>
    <lineage>
        <taxon>Eukaryota</taxon>
        <taxon>Metazoa</taxon>
        <taxon>Ecdysozoa</taxon>
        <taxon>Arthropoda</taxon>
        <taxon>Hexapoda</taxon>
        <taxon>Insecta</taxon>
        <taxon>Pterygota</taxon>
        <taxon>Neoptera</taxon>
        <taxon>Polyneoptera</taxon>
        <taxon>Dictyoptera</taxon>
        <taxon>Blattodea</taxon>
        <taxon>Blattoidea</taxon>
        <taxon>Termitoidae</taxon>
        <taxon>Termopsidae</taxon>
        <taxon>Zootermopsis</taxon>
    </lineage>
</organism>
<accession>A0A067RQB2</accession>
<dbReference type="OrthoDB" id="270651at2759"/>
<dbReference type="PANTHER" id="PTHR43191">
    <property type="entry name" value="RRNA METHYLTRANSFERASE 3"/>
    <property type="match status" value="1"/>
</dbReference>
<dbReference type="FunCoup" id="A0A067RQB2">
    <property type="interactions" value="39"/>
</dbReference>
<dbReference type="OMA" id="KENAGHY"/>
<dbReference type="InParanoid" id="A0A067RQB2"/>
<protein>
    <submittedName>
        <fullName evidence="5">RNA methyltransferase-like protein 1</fullName>
    </submittedName>
</protein>
<dbReference type="Proteomes" id="UP000027135">
    <property type="component" value="Unassembled WGS sequence"/>
</dbReference>
<dbReference type="PANTHER" id="PTHR43191:SF2">
    <property type="entry name" value="RRNA METHYLTRANSFERASE 3, MITOCHONDRIAL"/>
    <property type="match status" value="1"/>
</dbReference>
<evidence type="ECO:0000256" key="1">
    <source>
        <dbReference type="ARBA" id="ARBA00022603"/>
    </source>
</evidence>
<reference evidence="5 6" key="1">
    <citation type="journal article" date="2014" name="Nat. Commun.">
        <title>Molecular traces of alternative social organization in a termite genome.</title>
        <authorList>
            <person name="Terrapon N."/>
            <person name="Li C."/>
            <person name="Robertson H.M."/>
            <person name="Ji L."/>
            <person name="Meng X."/>
            <person name="Booth W."/>
            <person name="Chen Z."/>
            <person name="Childers C.P."/>
            <person name="Glastad K.M."/>
            <person name="Gokhale K."/>
            <person name="Gowin J."/>
            <person name="Gronenberg W."/>
            <person name="Hermansen R.A."/>
            <person name="Hu H."/>
            <person name="Hunt B.G."/>
            <person name="Huylmans A.K."/>
            <person name="Khalil S.M."/>
            <person name="Mitchell R.D."/>
            <person name="Munoz-Torres M.C."/>
            <person name="Mustard J.A."/>
            <person name="Pan H."/>
            <person name="Reese J.T."/>
            <person name="Scharf M.E."/>
            <person name="Sun F."/>
            <person name="Vogel H."/>
            <person name="Xiao J."/>
            <person name="Yang W."/>
            <person name="Yang Z."/>
            <person name="Yang Z."/>
            <person name="Zhou J."/>
            <person name="Zhu J."/>
            <person name="Brent C.S."/>
            <person name="Elsik C.G."/>
            <person name="Goodisman M.A."/>
            <person name="Liberles D.A."/>
            <person name="Roe R.M."/>
            <person name="Vargo E.L."/>
            <person name="Vilcinskas A."/>
            <person name="Wang J."/>
            <person name="Bornberg-Bauer E."/>
            <person name="Korb J."/>
            <person name="Zhang G."/>
            <person name="Liebig J."/>
        </authorList>
    </citation>
    <scope>NUCLEOTIDE SEQUENCE [LARGE SCALE GENOMIC DNA]</scope>
    <source>
        <tissue evidence="5">Whole organism</tissue>
    </source>
</reference>
<evidence type="ECO:0000256" key="2">
    <source>
        <dbReference type="ARBA" id="ARBA00022679"/>
    </source>
</evidence>
<dbReference type="Gene3D" id="3.40.1280.10">
    <property type="match status" value="1"/>
</dbReference>
<keyword evidence="2 5" id="KW-0808">Transferase</keyword>
<evidence type="ECO:0000313" key="5">
    <source>
        <dbReference type="EMBL" id="KDR21934.1"/>
    </source>
</evidence>
<dbReference type="GO" id="GO:0006396">
    <property type="term" value="P:RNA processing"/>
    <property type="evidence" value="ECO:0007669"/>
    <property type="project" value="InterPro"/>
</dbReference>
<evidence type="ECO:0000313" key="6">
    <source>
        <dbReference type="Proteomes" id="UP000027135"/>
    </source>
</evidence>
<dbReference type="InterPro" id="IPR001537">
    <property type="entry name" value="SpoU_MeTrfase"/>
</dbReference>
<feature type="region of interest" description="Disordered" evidence="3">
    <location>
        <begin position="134"/>
        <end position="160"/>
    </location>
</feature>
<dbReference type="eggNOG" id="KOG2506">
    <property type="taxonomic scope" value="Eukaryota"/>
</dbReference>
<evidence type="ECO:0000256" key="3">
    <source>
        <dbReference type="SAM" id="MobiDB-lite"/>
    </source>
</evidence>
<feature type="compositionally biased region" description="Basic and acidic residues" evidence="3">
    <location>
        <begin position="134"/>
        <end position="147"/>
    </location>
</feature>
<keyword evidence="1 5" id="KW-0489">Methyltransferase</keyword>
<dbReference type="GO" id="GO:0032259">
    <property type="term" value="P:methylation"/>
    <property type="evidence" value="ECO:0007669"/>
    <property type="project" value="UniProtKB-KW"/>
</dbReference>
<sequence length="513" mass="57686">MAYFVQVVTRHNLSKACSITNKLIDIKLLSKQHIRHLPRWSHRRPIRVIYGEDLSNDQVNYEKKLKIERESIQSLTKDQEDLLENADMTVKDKETVIDITKSINTSFYKSTANVNYDTKHTKLESKLHSTWDHVSDEPKVSKVEKSQKSNLQSNTRKGRKLEAKLERKTIKVKESAVRAGVPVYTKLQDNDPKFSNAMLIAKSKNRKKKRSLIVLEGKRLIKDAIEAGYVPQMVFFSRVKDAGDLHLPDGVQLYKISYKSISLWSDVTTSPGILGILETPSVDKKKPGKDALPLTIICDNIRDPGNLGTILRAAAGVGCQKVILTKGCVDLWEPKVLRSGAGSHFRTAIVSGVEWNEIERHVDSEASVFLADNSGQILDDIQEKEEEENVDNSNELIRGDEVNVEILESLMYKNRLSSIPVIPYFAVDYANQISVILIIGGETEGLSIDAFRLASDRCGVRLNVPLSNNVESLNSGTALGIIVFEIKRQFLSKFHLKVGERSEDMEKIHVPNV</sequence>
<keyword evidence="6" id="KW-1185">Reference proteome</keyword>
<evidence type="ECO:0000259" key="4">
    <source>
        <dbReference type="Pfam" id="PF00588"/>
    </source>
</evidence>
<feature type="domain" description="tRNA/rRNA methyltransferase SpoU type" evidence="4">
    <location>
        <begin position="294"/>
        <end position="483"/>
    </location>
</feature>
<dbReference type="CDD" id="cd18106">
    <property type="entry name" value="SpoU-like_RNMTL1"/>
    <property type="match status" value="1"/>
</dbReference>
<dbReference type="SUPFAM" id="SSF75217">
    <property type="entry name" value="alpha/beta knot"/>
    <property type="match status" value="1"/>
</dbReference>
<gene>
    <name evidence="5" type="ORF">L798_00486</name>
</gene>
<dbReference type="GO" id="GO:0008173">
    <property type="term" value="F:RNA methyltransferase activity"/>
    <property type="evidence" value="ECO:0007669"/>
    <property type="project" value="InterPro"/>
</dbReference>
<dbReference type="InterPro" id="IPR029026">
    <property type="entry name" value="tRNA_m1G_MTases_N"/>
</dbReference>
<dbReference type="GO" id="GO:0003723">
    <property type="term" value="F:RNA binding"/>
    <property type="evidence" value="ECO:0007669"/>
    <property type="project" value="InterPro"/>
</dbReference>
<dbReference type="Gene3D" id="3.30.1330.30">
    <property type="match status" value="1"/>
</dbReference>
<name>A0A067RQB2_ZOONE</name>